<gene>
    <name evidence="1" type="ORF">HGG79_12650</name>
</gene>
<keyword evidence="2" id="KW-1185">Reference proteome</keyword>
<proteinExistence type="predicted"/>
<evidence type="ECO:0000313" key="2">
    <source>
        <dbReference type="Proteomes" id="UP000563151"/>
    </source>
</evidence>
<dbReference type="AlphaFoldDB" id="A0A923EDF9"/>
<organism evidence="1 2">
    <name type="scientific">Clostridium tetanomorphum</name>
    <dbReference type="NCBI Taxonomy" id="1553"/>
    <lineage>
        <taxon>Bacteria</taxon>
        <taxon>Bacillati</taxon>
        <taxon>Bacillota</taxon>
        <taxon>Clostridia</taxon>
        <taxon>Eubacteriales</taxon>
        <taxon>Clostridiaceae</taxon>
        <taxon>Clostridium</taxon>
    </lineage>
</organism>
<dbReference type="RefSeq" id="WP_035148062.1">
    <property type="nucleotide sequence ID" value="NZ_JAAZWO010000016.1"/>
</dbReference>
<protein>
    <submittedName>
        <fullName evidence="1">Uncharacterized protein</fullName>
    </submittedName>
</protein>
<evidence type="ECO:0000313" key="1">
    <source>
        <dbReference type="EMBL" id="MBC2398615.1"/>
    </source>
</evidence>
<reference evidence="1 2" key="1">
    <citation type="submission" date="2020-04" db="EMBL/GenBank/DDBJ databases">
        <title>Genomic insights into acetone-butanol-ethanol (ABE) fermentation by sequencing solventogenic clostridia strains.</title>
        <authorList>
            <person name="Brown S."/>
        </authorList>
    </citation>
    <scope>NUCLEOTIDE SEQUENCE [LARGE SCALE GENOMIC DNA]</scope>
    <source>
        <strain evidence="1 2">DJ011</strain>
    </source>
</reference>
<dbReference type="EMBL" id="JAAZWO010000016">
    <property type="protein sequence ID" value="MBC2398615.1"/>
    <property type="molecule type" value="Genomic_DNA"/>
</dbReference>
<comment type="caution">
    <text evidence="1">The sequence shown here is derived from an EMBL/GenBank/DDBJ whole genome shotgun (WGS) entry which is preliminary data.</text>
</comment>
<dbReference type="Proteomes" id="UP000563151">
    <property type="component" value="Unassembled WGS sequence"/>
</dbReference>
<accession>A0A923EDF9</accession>
<sequence>MKTFQDLISETLEVTDLEELESAADLFQFGIEKGYYTKKQVDEFNDTYWNVKNRLLTYSIAEKINWNVLDISSIVSKAPSDIRNDEGKLMNYVNDRIKALKGKIKGFK</sequence>
<name>A0A923EDF9_CLOTT</name>